<reference evidence="3 4" key="1">
    <citation type="submission" date="2020-02" db="EMBL/GenBank/DDBJ databases">
        <authorList>
            <person name="Li X.-J."/>
            <person name="Han X.-M."/>
        </authorList>
    </citation>
    <scope>NUCLEOTIDE SEQUENCE [LARGE SCALE GENOMIC DNA]</scope>
    <source>
        <strain evidence="3 4">CCTCC AB 2017055</strain>
    </source>
</reference>
<dbReference type="Gene3D" id="2.50.20.20">
    <property type="match status" value="1"/>
</dbReference>
<evidence type="ECO:0000313" key="4">
    <source>
        <dbReference type="Proteomes" id="UP000475214"/>
    </source>
</evidence>
<feature type="signal peptide" evidence="2">
    <location>
        <begin position="1"/>
        <end position="27"/>
    </location>
</feature>
<feature type="compositionally biased region" description="Acidic residues" evidence="1">
    <location>
        <begin position="250"/>
        <end position="259"/>
    </location>
</feature>
<protein>
    <recommendedName>
        <fullName evidence="5">LppX_LprAFG lipoprotein</fullName>
    </recommendedName>
</protein>
<sequence>MQLATRRLLGVKLAVAVTVALTACSQAEQTTESAPLAQIASGDETAPAENGIDQLPAEEVLEKVVANLERAGSFRVSGTTLKDSTIDITFKVGEGSVGTVTTGSEVELIASDDVVYITSDRETLAEVIDADIDDTIAGKWIRLSPDESEDSDYRIFADASSFVDAVLGLPVEAGPTSVKEVDGVPAVGLTLADSGGMLWVAAEGKPLPVRFEEKGASGNAGVLTFNDFGADVEIKAPKDSNVIDPAELPKDDEDSDGGE</sequence>
<proteinExistence type="predicted"/>
<organism evidence="3 4">
    <name type="scientific">Phytoactinopolyspora halotolerans</name>
    <dbReference type="NCBI Taxonomy" id="1981512"/>
    <lineage>
        <taxon>Bacteria</taxon>
        <taxon>Bacillati</taxon>
        <taxon>Actinomycetota</taxon>
        <taxon>Actinomycetes</taxon>
        <taxon>Jiangellales</taxon>
        <taxon>Jiangellaceae</taxon>
        <taxon>Phytoactinopolyspora</taxon>
    </lineage>
</organism>
<keyword evidence="2" id="KW-0732">Signal</keyword>
<accession>A0A6L9SI52</accession>
<dbReference type="AlphaFoldDB" id="A0A6L9SI52"/>
<comment type="caution">
    <text evidence="3">The sequence shown here is derived from an EMBL/GenBank/DDBJ whole genome shotgun (WGS) entry which is preliminary data.</text>
</comment>
<feature type="region of interest" description="Disordered" evidence="1">
    <location>
        <begin position="236"/>
        <end position="259"/>
    </location>
</feature>
<keyword evidence="4" id="KW-1185">Reference proteome</keyword>
<evidence type="ECO:0000256" key="2">
    <source>
        <dbReference type="SAM" id="SignalP"/>
    </source>
</evidence>
<evidence type="ECO:0000313" key="3">
    <source>
        <dbReference type="EMBL" id="NEE04112.1"/>
    </source>
</evidence>
<dbReference type="PROSITE" id="PS51257">
    <property type="entry name" value="PROKAR_LIPOPROTEIN"/>
    <property type="match status" value="1"/>
</dbReference>
<dbReference type="RefSeq" id="WP_163744358.1">
    <property type="nucleotide sequence ID" value="NZ_JAAGOA010000029.1"/>
</dbReference>
<evidence type="ECO:0008006" key="5">
    <source>
        <dbReference type="Google" id="ProtNLM"/>
    </source>
</evidence>
<dbReference type="Proteomes" id="UP000475214">
    <property type="component" value="Unassembled WGS sequence"/>
</dbReference>
<name>A0A6L9SI52_9ACTN</name>
<gene>
    <name evidence="3" type="ORF">G1H10_28475</name>
</gene>
<dbReference type="EMBL" id="JAAGOA010000029">
    <property type="protein sequence ID" value="NEE04112.1"/>
    <property type="molecule type" value="Genomic_DNA"/>
</dbReference>
<feature type="chain" id="PRO_5026937532" description="LppX_LprAFG lipoprotein" evidence="2">
    <location>
        <begin position="28"/>
        <end position="259"/>
    </location>
</feature>
<evidence type="ECO:0000256" key="1">
    <source>
        <dbReference type="SAM" id="MobiDB-lite"/>
    </source>
</evidence>